<feature type="transmembrane region" description="Helical" evidence="2">
    <location>
        <begin position="175"/>
        <end position="201"/>
    </location>
</feature>
<feature type="region of interest" description="Disordered" evidence="1">
    <location>
        <begin position="407"/>
        <end position="500"/>
    </location>
</feature>
<feature type="compositionally biased region" description="Basic and acidic residues" evidence="1">
    <location>
        <begin position="463"/>
        <end position="473"/>
    </location>
</feature>
<gene>
    <name evidence="3" type="ORF">K469DRAFT_689896</name>
</gene>
<evidence type="ECO:0000313" key="3">
    <source>
        <dbReference type="EMBL" id="KAF2183772.1"/>
    </source>
</evidence>
<feature type="transmembrane region" description="Helical" evidence="2">
    <location>
        <begin position="144"/>
        <end position="163"/>
    </location>
</feature>
<protein>
    <submittedName>
        <fullName evidence="3">Uncharacterized protein</fullName>
    </submittedName>
</protein>
<proteinExistence type="predicted"/>
<dbReference type="OrthoDB" id="2126185at2759"/>
<feature type="transmembrane region" description="Helical" evidence="2">
    <location>
        <begin position="62"/>
        <end position="83"/>
    </location>
</feature>
<name>A0A6A6DZE4_9PEZI</name>
<sequence length="537" mass="58473">MAPLDPNATARSNTIPLLTFSGQVLAIAGLTTHVLLTIRRAARALPPSTSTRAQNPVRRRHVAVFAILSLLSLASVTTFSVAWRVLSYFEWAEKGNHETPGSLWSGWYGTGDEGVGRWRLGDWTRDIDLVQEADAVAISTPEGFLWASQYVIGLVASAIFIGVEGHKRNLPTSTIVAFVLLSEIGSLGYTLNLFLITILYTPLALHRPSSPRRDALFTPKPAVYLVPILGSLFLLAYIPTLLEKRDGDIAVFRIGFAALPFFLAFAPQIIPSTWAHQHVSKSTAHRSFVNTFYVLGMASTLLHYKQFLTSFWINTPLEQASVYDLLKNAIGKQNHTNRLLTGLGNTAQKLKLVSRHPAISVAGSDVLFTTISLCAWAFVRNLNVEDMLENSFLSFFTESPKEKHVVFEDEVETKTPPAESPPTVSPVRKRGRPRKNGTTAPSTPSATAPLPGSLRRSTRRRNKVDMDSDREDSFEPPAQAAKEVTQTESDGSSTQEDVVGGGESAALALFLSFVGGIGQLTASVLGAEVTRSSSGED</sequence>
<keyword evidence="2" id="KW-1133">Transmembrane helix</keyword>
<evidence type="ECO:0000313" key="4">
    <source>
        <dbReference type="Proteomes" id="UP000800200"/>
    </source>
</evidence>
<dbReference type="AlphaFoldDB" id="A0A6A6DZE4"/>
<keyword evidence="2" id="KW-0472">Membrane</keyword>
<dbReference type="Proteomes" id="UP000800200">
    <property type="component" value="Unassembled WGS sequence"/>
</dbReference>
<evidence type="ECO:0000256" key="1">
    <source>
        <dbReference type="SAM" id="MobiDB-lite"/>
    </source>
</evidence>
<feature type="transmembrane region" description="Helical" evidence="2">
    <location>
        <begin position="221"/>
        <end position="238"/>
    </location>
</feature>
<accession>A0A6A6DZE4</accession>
<organism evidence="3 4">
    <name type="scientific">Zopfia rhizophila CBS 207.26</name>
    <dbReference type="NCBI Taxonomy" id="1314779"/>
    <lineage>
        <taxon>Eukaryota</taxon>
        <taxon>Fungi</taxon>
        <taxon>Dikarya</taxon>
        <taxon>Ascomycota</taxon>
        <taxon>Pezizomycotina</taxon>
        <taxon>Dothideomycetes</taxon>
        <taxon>Dothideomycetes incertae sedis</taxon>
        <taxon>Zopfiaceae</taxon>
        <taxon>Zopfia</taxon>
    </lineage>
</organism>
<feature type="compositionally biased region" description="Low complexity" evidence="1">
    <location>
        <begin position="438"/>
        <end position="449"/>
    </location>
</feature>
<keyword evidence="2" id="KW-0812">Transmembrane</keyword>
<feature type="transmembrane region" description="Helical" evidence="2">
    <location>
        <begin position="250"/>
        <end position="267"/>
    </location>
</feature>
<reference evidence="3" key="1">
    <citation type="journal article" date="2020" name="Stud. Mycol.">
        <title>101 Dothideomycetes genomes: a test case for predicting lifestyles and emergence of pathogens.</title>
        <authorList>
            <person name="Haridas S."/>
            <person name="Albert R."/>
            <person name="Binder M."/>
            <person name="Bloem J."/>
            <person name="Labutti K."/>
            <person name="Salamov A."/>
            <person name="Andreopoulos B."/>
            <person name="Baker S."/>
            <person name="Barry K."/>
            <person name="Bills G."/>
            <person name="Bluhm B."/>
            <person name="Cannon C."/>
            <person name="Castanera R."/>
            <person name="Culley D."/>
            <person name="Daum C."/>
            <person name="Ezra D."/>
            <person name="Gonzalez J."/>
            <person name="Henrissat B."/>
            <person name="Kuo A."/>
            <person name="Liang C."/>
            <person name="Lipzen A."/>
            <person name="Lutzoni F."/>
            <person name="Magnuson J."/>
            <person name="Mondo S."/>
            <person name="Nolan M."/>
            <person name="Ohm R."/>
            <person name="Pangilinan J."/>
            <person name="Park H.-J."/>
            <person name="Ramirez L."/>
            <person name="Alfaro M."/>
            <person name="Sun H."/>
            <person name="Tritt A."/>
            <person name="Yoshinaga Y."/>
            <person name="Zwiers L.-H."/>
            <person name="Turgeon B."/>
            <person name="Goodwin S."/>
            <person name="Spatafora J."/>
            <person name="Crous P."/>
            <person name="Grigoriev I."/>
        </authorList>
    </citation>
    <scope>NUCLEOTIDE SEQUENCE</scope>
    <source>
        <strain evidence="3">CBS 207.26</strain>
    </source>
</reference>
<feature type="transmembrane region" description="Helical" evidence="2">
    <location>
        <begin position="20"/>
        <end position="42"/>
    </location>
</feature>
<evidence type="ECO:0000256" key="2">
    <source>
        <dbReference type="SAM" id="Phobius"/>
    </source>
</evidence>
<dbReference type="EMBL" id="ML994641">
    <property type="protein sequence ID" value="KAF2183772.1"/>
    <property type="molecule type" value="Genomic_DNA"/>
</dbReference>
<keyword evidence="4" id="KW-1185">Reference proteome</keyword>
<feature type="compositionally biased region" description="Polar residues" evidence="1">
    <location>
        <begin position="484"/>
        <end position="496"/>
    </location>
</feature>